<accession>A0ABV1LVV9</accession>
<feature type="domain" description="Rhodanese" evidence="2">
    <location>
        <begin position="37"/>
        <end position="129"/>
    </location>
</feature>
<dbReference type="PANTHER" id="PTHR43031">
    <property type="entry name" value="FAD-DEPENDENT OXIDOREDUCTASE"/>
    <property type="match status" value="1"/>
</dbReference>
<reference evidence="3 4" key="1">
    <citation type="journal article" date="2024" name="Chem. Sci.">
        <title>Discovery of a lagriamide polyketide by integrated genome mining, isotopic labeling, and untargeted metabolomics.</title>
        <authorList>
            <person name="Fergusson C.H."/>
            <person name="Saulog J."/>
            <person name="Paulo B.S."/>
            <person name="Wilson D.M."/>
            <person name="Liu D.Y."/>
            <person name="Morehouse N.J."/>
            <person name="Waterworth S."/>
            <person name="Barkei J."/>
            <person name="Gray C.A."/>
            <person name="Kwan J.C."/>
            <person name="Eustaquio A.S."/>
            <person name="Linington R.G."/>
        </authorList>
    </citation>
    <scope>NUCLEOTIDE SEQUENCE [LARGE SCALE GENOMIC DNA]</scope>
    <source>
        <strain evidence="3 4">RL17-338-BIF-B</strain>
    </source>
</reference>
<dbReference type="SUPFAM" id="SSF52821">
    <property type="entry name" value="Rhodanese/Cell cycle control phosphatase"/>
    <property type="match status" value="4"/>
</dbReference>
<evidence type="ECO:0000313" key="3">
    <source>
        <dbReference type="EMBL" id="MEQ5842745.1"/>
    </source>
</evidence>
<feature type="region of interest" description="Disordered" evidence="1">
    <location>
        <begin position="558"/>
        <end position="594"/>
    </location>
</feature>
<dbReference type="InterPro" id="IPR050229">
    <property type="entry name" value="GlpE_sulfurtransferase"/>
</dbReference>
<evidence type="ECO:0000259" key="2">
    <source>
        <dbReference type="PROSITE" id="PS50206"/>
    </source>
</evidence>
<evidence type="ECO:0000256" key="1">
    <source>
        <dbReference type="SAM" id="MobiDB-lite"/>
    </source>
</evidence>
<protein>
    <submittedName>
        <fullName evidence="3">Rhodanese-like domain-containing protein</fullName>
    </submittedName>
</protein>
<dbReference type="RefSeq" id="WP_349544524.1">
    <property type="nucleotide sequence ID" value="NZ_JAOALG010000002.1"/>
</dbReference>
<dbReference type="Gene3D" id="3.40.250.10">
    <property type="entry name" value="Rhodanese-like domain"/>
    <property type="match status" value="4"/>
</dbReference>
<keyword evidence="4" id="KW-1185">Reference proteome</keyword>
<feature type="domain" description="Rhodanese" evidence="2">
    <location>
        <begin position="306"/>
        <end position="387"/>
    </location>
</feature>
<dbReference type="EMBL" id="JAOALG010000002">
    <property type="protein sequence ID" value="MEQ5842745.1"/>
    <property type="molecule type" value="Genomic_DNA"/>
</dbReference>
<feature type="domain" description="Rhodanese" evidence="2">
    <location>
        <begin position="162"/>
        <end position="253"/>
    </location>
</feature>
<dbReference type="InterPro" id="IPR036873">
    <property type="entry name" value="Rhodanese-like_dom_sf"/>
</dbReference>
<comment type="caution">
    <text evidence="3">The sequence shown here is derived from an EMBL/GenBank/DDBJ whole genome shotgun (WGS) entry which is preliminary data.</text>
</comment>
<dbReference type="Pfam" id="PF00581">
    <property type="entry name" value="Rhodanese"/>
    <property type="match status" value="2"/>
</dbReference>
<name>A0ABV1LVV9_9BURK</name>
<dbReference type="SMART" id="SM00450">
    <property type="entry name" value="RHOD"/>
    <property type="match status" value="4"/>
</dbReference>
<dbReference type="Proteomes" id="UP001469089">
    <property type="component" value="Unassembled WGS sequence"/>
</dbReference>
<sequence>MTTDIFTATTATTATTAATATGFRAISAGTARAWLNDADEVAFFDVREAGQFGEAHPFFAVPLPYSRLELDAPRLAPRRTVRVVLIDGGEPDALAERAARRLVALGYTNVSVIDDGTAGWQAAGYTLFKGINVPSKTFGELVEHAYATPHLSADELARWQREGRAFALLDGRTVEEHTKMTIPSALSCPNGELPLRIDTFVNDATTPIVIHCAGRTRSIIGAEVLRSFGVTNPVIALENGTQGWALAGHALEHGSVRHDAVTNPVHASVVARERAAALARRFAIAALDVRTAQVWLDDTTRTTYAIDVRTAKEFAHDGLRGTVHAPGGQLLQATDQTIGVRGARVLLIDHDGVRAQVIATWLWQLGIDVALIDSRDAAALNFGADNAHSVPVPKLETLDRDALRRFVADDNRRPLHLLDLRSSAAYRREHAAGAHWTIRPHLPQTLAAIGANAHDTFVLFADTPAVAELAALDLREAGYTALAVAADGIDTWRDAGLPLEASPDSPTDDARIDYLFFVHDRHDGNLDAARAYLEWETGLIAQCAPDELAAFRIDPRASEKTNAPNTSNVVRPSWPGGGAGTRDSRVGDSATRPVLRERLRIP</sequence>
<dbReference type="PROSITE" id="PS50206">
    <property type="entry name" value="RHODANESE_3"/>
    <property type="match status" value="4"/>
</dbReference>
<dbReference type="InterPro" id="IPR001763">
    <property type="entry name" value="Rhodanese-like_dom"/>
</dbReference>
<feature type="compositionally biased region" description="Polar residues" evidence="1">
    <location>
        <begin position="560"/>
        <end position="570"/>
    </location>
</feature>
<dbReference type="PANTHER" id="PTHR43031:SF16">
    <property type="entry name" value="OXIDOREDUCTASE"/>
    <property type="match status" value="1"/>
</dbReference>
<evidence type="ECO:0000313" key="4">
    <source>
        <dbReference type="Proteomes" id="UP001469089"/>
    </source>
</evidence>
<proteinExistence type="predicted"/>
<feature type="domain" description="Rhodanese" evidence="2">
    <location>
        <begin position="411"/>
        <end position="501"/>
    </location>
</feature>
<organism evidence="3 4">
    <name type="scientific">Paraburkholderia acidicola</name>
    <dbReference type="NCBI Taxonomy" id="1912599"/>
    <lineage>
        <taxon>Bacteria</taxon>
        <taxon>Pseudomonadati</taxon>
        <taxon>Pseudomonadota</taxon>
        <taxon>Betaproteobacteria</taxon>
        <taxon>Burkholderiales</taxon>
        <taxon>Burkholderiaceae</taxon>
        <taxon>Paraburkholderia</taxon>
    </lineage>
</organism>
<gene>
    <name evidence="3" type="ORF">N0A02_25155</name>
</gene>